<dbReference type="EMBL" id="VIVQ01000004">
    <property type="protein sequence ID" value="TWE07909.1"/>
    <property type="molecule type" value="Genomic_DNA"/>
</dbReference>
<dbReference type="Gene3D" id="2.60.40.1240">
    <property type="match status" value="1"/>
</dbReference>
<dbReference type="InterPro" id="IPR029050">
    <property type="entry name" value="Immunoprotect_excell_Ig-like"/>
</dbReference>
<keyword evidence="1 3" id="KW-0732">Signal</keyword>
<reference evidence="4 5" key="1">
    <citation type="submission" date="2019-06" db="EMBL/GenBank/DDBJ databases">
        <title>Sequencing the genomes of 1000 actinobacteria strains.</title>
        <authorList>
            <person name="Klenk H.-P."/>
        </authorList>
    </citation>
    <scope>NUCLEOTIDE SEQUENCE [LARGE SCALE GENOMIC DNA]</scope>
    <source>
        <strain evidence="4 5">DSM 19560</strain>
    </source>
</reference>
<feature type="chain" id="PRO_5022073938" description="DUF4352 domain-containing protein" evidence="3">
    <location>
        <begin position="30"/>
        <end position="346"/>
    </location>
</feature>
<organism evidence="4 5">
    <name type="scientific">Rudaeicoccus suwonensis</name>
    <dbReference type="NCBI Taxonomy" id="657409"/>
    <lineage>
        <taxon>Bacteria</taxon>
        <taxon>Bacillati</taxon>
        <taxon>Actinomycetota</taxon>
        <taxon>Actinomycetes</taxon>
        <taxon>Micrococcales</taxon>
        <taxon>Dermacoccaceae</taxon>
        <taxon>Rudaeicoccus</taxon>
    </lineage>
</organism>
<dbReference type="AlphaFoldDB" id="A0A561DX13"/>
<sequence>MKHYRPVTVAAAAATLVLAGCSSSGSRSAASSASPSVTPPATCSSTPAAAYSSTPIAYGAQAAIGTGGPLGVSIGKPAVTATAAGKAGFEIVQVPVRAAVITNGTFAVDQTQVELVDGSGHSCSQPSVNTLPQGFSALTIDESKPGSGSVAFLVPRGADLSRYKVLYLPAAGSKTAAAEWTATAASPSVATPTGCDGGTARVSTRGATDRSFGSSATVGDSTVSLSINAGTPTRRKFTPGTTQPNNVDALAISLKVTASGADGFVERSQFALVDGNGNVCRYSQLGSQGENLTSALIKKGRTGSYTIVFWVPKTAKVSGLKLLYTPSSATKATIVWSGGKTLAPLS</sequence>
<evidence type="ECO:0000256" key="3">
    <source>
        <dbReference type="SAM" id="SignalP"/>
    </source>
</evidence>
<dbReference type="PROSITE" id="PS51257">
    <property type="entry name" value="PROKAR_LIPOPROTEIN"/>
    <property type="match status" value="1"/>
</dbReference>
<evidence type="ECO:0000313" key="4">
    <source>
        <dbReference type="EMBL" id="TWE07909.1"/>
    </source>
</evidence>
<feature type="signal peptide" evidence="3">
    <location>
        <begin position="1"/>
        <end position="29"/>
    </location>
</feature>
<evidence type="ECO:0000256" key="2">
    <source>
        <dbReference type="SAM" id="MobiDB-lite"/>
    </source>
</evidence>
<dbReference type="Proteomes" id="UP000318297">
    <property type="component" value="Unassembled WGS sequence"/>
</dbReference>
<protein>
    <recommendedName>
        <fullName evidence="6">DUF4352 domain-containing protein</fullName>
    </recommendedName>
</protein>
<comment type="caution">
    <text evidence="4">The sequence shown here is derived from an EMBL/GenBank/DDBJ whole genome shotgun (WGS) entry which is preliminary data.</text>
</comment>
<gene>
    <name evidence="4" type="ORF">BKA23_3276</name>
</gene>
<keyword evidence="5" id="KW-1185">Reference proteome</keyword>
<feature type="compositionally biased region" description="Polar residues" evidence="2">
    <location>
        <begin position="201"/>
        <end position="231"/>
    </location>
</feature>
<evidence type="ECO:0000256" key="1">
    <source>
        <dbReference type="ARBA" id="ARBA00022729"/>
    </source>
</evidence>
<dbReference type="OrthoDB" id="5144184at2"/>
<accession>A0A561DX13</accession>
<dbReference type="RefSeq" id="WP_145230378.1">
    <property type="nucleotide sequence ID" value="NZ_VIVQ01000004.1"/>
</dbReference>
<proteinExistence type="predicted"/>
<feature type="region of interest" description="Disordered" evidence="2">
    <location>
        <begin position="187"/>
        <end position="242"/>
    </location>
</feature>
<evidence type="ECO:0000313" key="5">
    <source>
        <dbReference type="Proteomes" id="UP000318297"/>
    </source>
</evidence>
<evidence type="ECO:0008006" key="6">
    <source>
        <dbReference type="Google" id="ProtNLM"/>
    </source>
</evidence>
<name>A0A561DX13_9MICO</name>